<dbReference type="InterPro" id="IPR003142">
    <property type="entry name" value="BPL_C"/>
</dbReference>
<sequence length="325" mass="34595">MPQYLFPILRLLADGRFRSGEELASHFGVTRATVWNAVKHAETLGVTIYSVRGKGYRLPQAVDFLDREVVQTGLNGHSQRFLLEVHDLVDSTNTRLTRAAAEGAPSGTCVAAELQEGGRGRRGRTWVSALGAGLTFSLLWRFSQGAAGLSGLSLAVGVGLGRALKEAGAKDVALKWPNDVLHRHRKLAGILIELQGEMLGPSAAIIGIGLNVRLPEGAAAAIGQPVADLSGILPGQINRSQLLALLLRHLGDVLSEFERDGFNALREEWVAQHAYHGKLVNLILPDGSSREATVLGVAEDGTLLAEAGEGLQRFSSAEISLRGVA</sequence>
<dbReference type="GO" id="GO:0004077">
    <property type="term" value="F:biotin--[biotin carboxyl-carrier protein] ligase activity"/>
    <property type="evidence" value="ECO:0007669"/>
    <property type="project" value="UniProtKB-UniRule"/>
</dbReference>
<dbReference type="InterPro" id="IPR013196">
    <property type="entry name" value="HTH_11"/>
</dbReference>
<feature type="binding site" evidence="4">
    <location>
        <position position="186"/>
    </location>
    <ligand>
        <name>biotin</name>
        <dbReference type="ChEBI" id="CHEBI:57586"/>
    </ligand>
</feature>
<evidence type="ECO:0000256" key="1">
    <source>
        <dbReference type="ARBA" id="ARBA00022598"/>
    </source>
</evidence>
<keyword evidence="4" id="KW-0238">DNA-binding</keyword>
<keyword evidence="7" id="KW-1185">Reference proteome</keyword>
<dbReference type="Gene3D" id="2.30.30.100">
    <property type="match status" value="1"/>
</dbReference>
<keyword evidence="4" id="KW-0804">Transcription</keyword>
<organism evidence="6 7">
    <name type="scientific">Novimethylophilus kurashikiensis</name>
    <dbReference type="NCBI Taxonomy" id="1825523"/>
    <lineage>
        <taxon>Bacteria</taxon>
        <taxon>Pseudomonadati</taxon>
        <taxon>Pseudomonadota</taxon>
        <taxon>Betaproteobacteria</taxon>
        <taxon>Nitrosomonadales</taxon>
        <taxon>Methylophilaceae</taxon>
        <taxon>Novimethylophilus</taxon>
    </lineage>
</organism>
<evidence type="ECO:0000256" key="4">
    <source>
        <dbReference type="HAMAP-Rule" id="MF_00978"/>
    </source>
</evidence>
<dbReference type="GO" id="GO:0006355">
    <property type="term" value="P:regulation of DNA-templated transcription"/>
    <property type="evidence" value="ECO:0007669"/>
    <property type="project" value="UniProtKB-UniRule"/>
</dbReference>
<evidence type="ECO:0000313" key="7">
    <source>
        <dbReference type="Proteomes" id="UP000245081"/>
    </source>
</evidence>
<dbReference type="EC" id="6.3.4.15" evidence="4"/>
<feature type="binding site" evidence="4">
    <location>
        <begin position="91"/>
        <end position="93"/>
    </location>
    <ligand>
        <name>biotin</name>
        <dbReference type="ChEBI" id="CHEBI:57586"/>
    </ligand>
</feature>
<dbReference type="GO" id="GO:0003677">
    <property type="term" value="F:DNA binding"/>
    <property type="evidence" value="ECO:0007669"/>
    <property type="project" value="UniProtKB-UniRule"/>
</dbReference>
<evidence type="ECO:0000256" key="2">
    <source>
        <dbReference type="ARBA" id="ARBA00023267"/>
    </source>
</evidence>
<dbReference type="Gene3D" id="3.30.930.10">
    <property type="entry name" value="Bira Bifunctional Protein, Domain 2"/>
    <property type="match status" value="1"/>
</dbReference>
<keyword evidence="1 4" id="KW-0436">Ligase</keyword>
<dbReference type="InterPro" id="IPR004408">
    <property type="entry name" value="Biotin_CoA_COase_ligase"/>
</dbReference>
<dbReference type="SUPFAM" id="SSF55681">
    <property type="entry name" value="Class II aaRS and biotin synthetases"/>
    <property type="match status" value="1"/>
</dbReference>
<dbReference type="InterPro" id="IPR036390">
    <property type="entry name" value="WH_DNA-bd_sf"/>
</dbReference>
<protein>
    <recommendedName>
        <fullName evidence="4">Bifunctional ligase/repressor BirA</fullName>
    </recommendedName>
    <alternativeName>
        <fullName evidence="4">Biotin--[acetyl-CoA-carboxylase] ligase</fullName>
        <ecNumber evidence="4">6.3.4.15</ecNumber>
    </alternativeName>
    <alternativeName>
        <fullName evidence="4">Biotin--protein ligase</fullName>
    </alternativeName>
    <alternativeName>
        <fullName evidence="4">Biotin-[acetyl-CoA carboxylase] synthetase</fullName>
    </alternativeName>
</protein>
<comment type="similarity">
    <text evidence="4">Belongs to the biotin--protein ligase family.</text>
</comment>
<dbReference type="HAMAP" id="MF_00978">
    <property type="entry name" value="Bifunct_BirA"/>
    <property type="match status" value="1"/>
</dbReference>
<feature type="binding site" evidence="4">
    <location>
        <begin position="119"/>
        <end position="121"/>
    </location>
    <ligand>
        <name>biotin</name>
        <dbReference type="ChEBI" id="CHEBI:57586"/>
    </ligand>
</feature>
<gene>
    <name evidence="4 6" type="primary">birA</name>
    <name evidence="6" type="ORF">NMK_0309</name>
</gene>
<dbReference type="Gene3D" id="1.10.10.10">
    <property type="entry name" value="Winged helix-like DNA-binding domain superfamily/Winged helix DNA-binding domain"/>
    <property type="match status" value="1"/>
</dbReference>
<keyword evidence="4" id="KW-0678">Repressor</keyword>
<keyword evidence="4" id="KW-0547">Nucleotide-binding</keyword>
<comment type="caution">
    <text evidence="6">The sequence shown here is derived from an EMBL/GenBank/DDBJ whole genome shotgun (WGS) entry which is preliminary data.</text>
</comment>
<proteinExistence type="inferred from homology"/>
<feature type="DNA-binding region" description="H-T-H motif" evidence="4">
    <location>
        <begin position="20"/>
        <end position="39"/>
    </location>
</feature>
<dbReference type="RefSeq" id="WP_109014007.1">
    <property type="nucleotide sequence ID" value="NZ_BDOQ01000002.1"/>
</dbReference>
<dbReference type="Pfam" id="PF03099">
    <property type="entry name" value="BPL_LplA_LipB"/>
    <property type="match status" value="1"/>
</dbReference>
<comment type="catalytic activity">
    <reaction evidence="3 4">
        <text>biotin + L-lysyl-[protein] + ATP = N(6)-biotinyl-L-lysyl-[protein] + AMP + diphosphate + H(+)</text>
        <dbReference type="Rhea" id="RHEA:11756"/>
        <dbReference type="Rhea" id="RHEA-COMP:9752"/>
        <dbReference type="Rhea" id="RHEA-COMP:10505"/>
        <dbReference type="ChEBI" id="CHEBI:15378"/>
        <dbReference type="ChEBI" id="CHEBI:29969"/>
        <dbReference type="ChEBI" id="CHEBI:30616"/>
        <dbReference type="ChEBI" id="CHEBI:33019"/>
        <dbReference type="ChEBI" id="CHEBI:57586"/>
        <dbReference type="ChEBI" id="CHEBI:83144"/>
        <dbReference type="ChEBI" id="CHEBI:456215"/>
        <dbReference type="EC" id="6.3.4.15"/>
    </reaction>
</comment>
<reference evidence="6 7" key="1">
    <citation type="journal article" date="2018" name="Environ. Microbiol.">
        <title>Isolation and genomic characterization of Novimethylophilus kurashikiensis gen. nov. sp. nov., a new lanthanide-dependent methylotrophic species of Methylophilaceae.</title>
        <authorList>
            <person name="Lv H."/>
            <person name="Sahin N."/>
            <person name="Tani A."/>
        </authorList>
    </citation>
    <scope>NUCLEOTIDE SEQUENCE [LARGE SCALE GENOMIC DNA]</scope>
    <source>
        <strain evidence="6 7">La2-4</strain>
    </source>
</reference>
<dbReference type="PANTHER" id="PTHR12835:SF5">
    <property type="entry name" value="BIOTIN--PROTEIN LIGASE"/>
    <property type="match status" value="1"/>
</dbReference>
<evidence type="ECO:0000313" key="6">
    <source>
        <dbReference type="EMBL" id="GBG12774.1"/>
    </source>
</evidence>
<feature type="binding site" evidence="4">
    <location>
        <position position="115"/>
    </location>
    <ligand>
        <name>biotin</name>
        <dbReference type="ChEBI" id="CHEBI:57586"/>
    </ligand>
</feature>
<dbReference type="Proteomes" id="UP000245081">
    <property type="component" value="Unassembled WGS sequence"/>
</dbReference>
<comment type="function">
    <text evidence="4">Acts both as a biotin--[acetyl-CoA-carboxylase] ligase and a repressor.</text>
</comment>
<dbReference type="InterPro" id="IPR030855">
    <property type="entry name" value="Bifunct_BirA"/>
</dbReference>
<dbReference type="NCBIfam" id="TIGR00121">
    <property type="entry name" value="birA_ligase"/>
    <property type="match status" value="1"/>
</dbReference>
<dbReference type="EMBL" id="BDOQ01000002">
    <property type="protein sequence ID" value="GBG12774.1"/>
    <property type="molecule type" value="Genomic_DNA"/>
</dbReference>
<evidence type="ECO:0000256" key="3">
    <source>
        <dbReference type="ARBA" id="ARBA00047846"/>
    </source>
</evidence>
<dbReference type="InterPro" id="IPR045864">
    <property type="entry name" value="aa-tRNA-synth_II/BPL/LPL"/>
</dbReference>
<dbReference type="OrthoDB" id="9807064at2"/>
<dbReference type="InterPro" id="IPR036388">
    <property type="entry name" value="WH-like_DNA-bd_sf"/>
</dbReference>
<keyword evidence="4" id="KW-0805">Transcription regulation</keyword>
<evidence type="ECO:0000259" key="5">
    <source>
        <dbReference type="PROSITE" id="PS51733"/>
    </source>
</evidence>
<dbReference type="PANTHER" id="PTHR12835">
    <property type="entry name" value="BIOTIN PROTEIN LIGASE"/>
    <property type="match status" value="1"/>
</dbReference>
<name>A0A2R5F816_9PROT</name>
<accession>A0A2R5F816</accession>
<dbReference type="Pfam" id="PF08279">
    <property type="entry name" value="HTH_11"/>
    <property type="match status" value="1"/>
</dbReference>
<dbReference type="PROSITE" id="PS51733">
    <property type="entry name" value="BPL_LPL_CATALYTIC"/>
    <property type="match status" value="1"/>
</dbReference>
<dbReference type="GO" id="GO:0005524">
    <property type="term" value="F:ATP binding"/>
    <property type="evidence" value="ECO:0007669"/>
    <property type="project" value="UniProtKB-UniRule"/>
</dbReference>
<dbReference type="AlphaFoldDB" id="A0A2R5F816"/>
<keyword evidence="4" id="KW-0067">ATP-binding</keyword>
<dbReference type="GO" id="GO:0005737">
    <property type="term" value="C:cytoplasm"/>
    <property type="evidence" value="ECO:0007669"/>
    <property type="project" value="TreeGrafter"/>
</dbReference>
<feature type="domain" description="BPL/LPL catalytic" evidence="5">
    <location>
        <begin position="73"/>
        <end position="258"/>
    </location>
</feature>
<dbReference type="Pfam" id="PF02237">
    <property type="entry name" value="BPL_C"/>
    <property type="match status" value="1"/>
</dbReference>
<dbReference type="InterPro" id="IPR004143">
    <property type="entry name" value="BPL_LPL_catalytic"/>
</dbReference>
<dbReference type="CDD" id="cd16442">
    <property type="entry name" value="BPL"/>
    <property type="match status" value="1"/>
</dbReference>
<dbReference type="SUPFAM" id="SSF46785">
    <property type="entry name" value="Winged helix' DNA-binding domain"/>
    <property type="match status" value="1"/>
</dbReference>
<keyword evidence="2 4" id="KW-0092">Biotin</keyword>